<name>A0A1A9I443_9BACT</name>
<proteinExistence type="predicted"/>
<gene>
    <name evidence="2" type="ORF">A8C56_11250</name>
</gene>
<feature type="transmembrane region" description="Helical" evidence="1">
    <location>
        <begin position="18"/>
        <end position="39"/>
    </location>
</feature>
<keyword evidence="1" id="KW-0472">Membrane</keyword>
<sequence>MVFLFTKEYNIPVNSRNIIWMVAAAVMLIAFIYGLLYQLYVIKNGLFISLFALLIVADVVVFIKLFWNATANHHDDY</sequence>
<keyword evidence="3" id="KW-1185">Reference proteome</keyword>
<dbReference type="EMBL" id="CP015772">
    <property type="protein sequence ID" value="ANH81480.1"/>
    <property type="molecule type" value="Genomic_DNA"/>
</dbReference>
<evidence type="ECO:0000256" key="1">
    <source>
        <dbReference type="SAM" id="Phobius"/>
    </source>
</evidence>
<feature type="transmembrane region" description="Helical" evidence="1">
    <location>
        <begin position="46"/>
        <end position="67"/>
    </location>
</feature>
<dbReference type="Proteomes" id="UP000077667">
    <property type="component" value="Chromosome"/>
</dbReference>
<reference evidence="2 3" key="1">
    <citation type="submission" date="2016-05" db="EMBL/GenBank/DDBJ databases">
        <title>Niabella ginsenosidivorans BS26 whole genome sequencing.</title>
        <authorList>
            <person name="Im W.T."/>
            <person name="Siddiqi M.Z."/>
        </authorList>
    </citation>
    <scope>NUCLEOTIDE SEQUENCE [LARGE SCALE GENOMIC DNA]</scope>
    <source>
        <strain evidence="2 3">BS26</strain>
    </source>
</reference>
<accession>A0A1A9I443</accession>
<protein>
    <submittedName>
        <fullName evidence="2">Uncharacterized protein</fullName>
    </submittedName>
</protein>
<evidence type="ECO:0000313" key="2">
    <source>
        <dbReference type="EMBL" id="ANH81480.1"/>
    </source>
</evidence>
<dbReference type="RefSeq" id="WP_067755868.1">
    <property type="nucleotide sequence ID" value="NZ_CP015772.1"/>
</dbReference>
<dbReference type="STRING" id="1176587.A8C56_11250"/>
<dbReference type="KEGG" id="nia:A8C56_11250"/>
<dbReference type="OrthoDB" id="9900473at2"/>
<organism evidence="2 3">
    <name type="scientific">Niabella ginsenosidivorans</name>
    <dbReference type="NCBI Taxonomy" id="1176587"/>
    <lineage>
        <taxon>Bacteria</taxon>
        <taxon>Pseudomonadati</taxon>
        <taxon>Bacteroidota</taxon>
        <taxon>Chitinophagia</taxon>
        <taxon>Chitinophagales</taxon>
        <taxon>Chitinophagaceae</taxon>
        <taxon>Niabella</taxon>
    </lineage>
</organism>
<evidence type="ECO:0000313" key="3">
    <source>
        <dbReference type="Proteomes" id="UP000077667"/>
    </source>
</evidence>
<keyword evidence="1" id="KW-1133">Transmembrane helix</keyword>
<dbReference type="AlphaFoldDB" id="A0A1A9I443"/>
<keyword evidence="1" id="KW-0812">Transmembrane</keyword>